<keyword evidence="4" id="KW-1185">Reference proteome</keyword>
<feature type="coiled-coil region" evidence="1">
    <location>
        <begin position="146"/>
        <end position="194"/>
    </location>
</feature>
<evidence type="ECO:0000313" key="4">
    <source>
        <dbReference type="Proteomes" id="UP000824890"/>
    </source>
</evidence>
<proteinExistence type="predicted"/>
<keyword evidence="1" id="KW-0175">Coiled coil</keyword>
<protein>
    <submittedName>
        <fullName evidence="3">Uncharacterized protein</fullName>
    </submittedName>
</protein>
<reference evidence="3 4" key="1">
    <citation type="submission" date="2021-05" db="EMBL/GenBank/DDBJ databases">
        <title>Genome Assembly of Synthetic Allotetraploid Brassica napus Reveals Homoeologous Exchanges between Subgenomes.</title>
        <authorList>
            <person name="Davis J.T."/>
        </authorList>
    </citation>
    <scope>NUCLEOTIDE SEQUENCE [LARGE SCALE GENOMIC DNA]</scope>
    <source>
        <strain evidence="4">cv. Da-Ae</strain>
        <tissue evidence="3">Seedling</tissue>
    </source>
</reference>
<accession>A0ABQ8CM31</accession>
<comment type="caution">
    <text evidence="3">The sequence shown here is derived from an EMBL/GenBank/DDBJ whole genome shotgun (WGS) entry which is preliminary data.</text>
</comment>
<evidence type="ECO:0000256" key="1">
    <source>
        <dbReference type="SAM" id="Coils"/>
    </source>
</evidence>
<dbReference type="EMBL" id="JAGKQM010000007">
    <property type="protein sequence ID" value="KAH0917406.1"/>
    <property type="molecule type" value="Genomic_DNA"/>
</dbReference>
<sequence>GTHPAPSEGESTVLRARQLPFDRRQVNFLTPDDYFYSENMTGNVADDPFVAYQGAAKVMSAKKRSSSRTISGDEVMITGSRRATVVKLEPSSSRQGKKPKSGGVPSGWYCPSCRDPSEVIQVLQGGLLRTVSPLYHLGERLSNEGSMVLREEIKDLKHQVSEEKDQRMARKLEIRDLKDKVKDLEKVAEAVVSHWELMRESLKKQSDQWDLAKALEQYKAVIREEARNKGVPPPTFEDEPAIPPVSKMEVDSSAKLGGSLA</sequence>
<feature type="region of interest" description="Disordered" evidence="2">
    <location>
        <begin position="224"/>
        <end position="261"/>
    </location>
</feature>
<evidence type="ECO:0000313" key="3">
    <source>
        <dbReference type="EMBL" id="KAH0917406.1"/>
    </source>
</evidence>
<name>A0ABQ8CM31_BRANA</name>
<feature type="region of interest" description="Disordered" evidence="2">
    <location>
        <begin position="86"/>
        <end position="106"/>
    </location>
</feature>
<dbReference type="Proteomes" id="UP000824890">
    <property type="component" value="Unassembled WGS sequence"/>
</dbReference>
<organism evidence="3 4">
    <name type="scientific">Brassica napus</name>
    <name type="common">Rape</name>
    <dbReference type="NCBI Taxonomy" id="3708"/>
    <lineage>
        <taxon>Eukaryota</taxon>
        <taxon>Viridiplantae</taxon>
        <taxon>Streptophyta</taxon>
        <taxon>Embryophyta</taxon>
        <taxon>Tracheophyta</taxon>
        <taxon>Spermatophyta</taxon>
        <taxon>Magnoliopsida</taxon>
        <taxon>eudicotyledons</taxon>
        <taxon>Gunneridae</taxon>
        <taxon>Pentapetalae</taxon>
        <taxon>rosids</taxon>
        <taxon>malvids</taxon>
        <taxon>Brassicales</taxon>
        <taxon>Brassicaceae</taxon>
        <taxon>Brassiceae</taxon>
        <taxon>Brassica</taxon>
    </lineage>
</organism>
<evidence type="ECO:0000256" key="2">
    <source>
        <dbReference type="SAM" id="MobiDB-lite"/>
    </source>
</evidence>
<feature type="non-terminal residue" evidence="3">
    <location>
        <position position="1"/>
    </location>
</feature>
<gene>
    <name evidence="3" type="ORF">HID58_025066</name>
</gene>